<evidence type="ECO:0000256" key="1">
    <source>
        <dbReference type="ARBA" id="ARBA00005246"/>
    </source>
</evidence>
<dbReference type="Pfam" id="PF13915">
    <property type="entry name" value="DUF4210"/>
    <property type="match status" value="1"/>
</dbReference>
<evidence type="ECO:0000259" key="4">
    <source>
        <dbReference type="SMART" id="SM01177"/>
    </source>
</evidence>
<feature type="compositionally biased region" description="Polar residues" evidence="3">
    <location>
        <begin position="248"/>
        <end position="260"/>
    </location>
</feature>
<dbReference type="InterPro" id="IPR033473">
    <property type="entry name" value="Atos-like_C"/>
</dbReference>
<feature type="region of interest" description="Disordered" evidence="3">
    <location>
        <begin position="248"/>
        <end position="291"/>
    </location>
</feature>
<accession>A0A507D9M9</accession>
<dbReference type="GO" id="GO:0006914">
    <property type="term" value="P:autophagy"/>
    <property type="evidence" value="ECO:0007669"/>
    <property type="project" value="UniProtKB-KW"/>
</dbReference>
<dbReference type="EMBL" id="QEAM01000059">
    <property type="protein sequence ID" value="TPX48085.1"/>
    <property type="molecule type" value="Genomic_DNA"/>
</dbReference>
<evidence type="ECO:0000256" key="3">
    <source>
        <dbReference type="SAM" id="MobiDB-lite"/>
    </source>
</evidence>
<feature type="region of interest" description="Disordered" evidence="3">
    <location>
        <begin position="588"/>
        <end position="639"/>
    </location>
</feature>
<dbReference type="InterPro" id="IPR025261">
    <property type="entry name" value="Atos-like_cons_dom"/>
</dbReference>
<proteinExistence type="inferred from homology"/>
<feature type="compositionally biased region" description="Polar residues" evidence="3">
    <location>
        <begin position="606"/>
        <end position="619"/>
    </location>
</feature>
<evidence type="ECO:0000313" key="5">
    <source>
        <dbReference type="EMBL" id="TPX48085.1"/>
    </source>
</evidence>
<feature type="compositionally biased region" description="Polar residues" evidence="3">
    <location>
        <begin position="272"/>
        <end position="284"/>
    </location>
</feature>
<comment type="caution">
    <text evidence="5">The sequence shown here is derived from an EMBL/GenBank/DDBJ whole genome shotgun (WGS) entry which is preliminary data.</text>
</comment>
<feature type="region of interest" description="Disordered" evidence="3">
    <location>
        <begin position="339"/>
        <end position="373"/>
    </location>
</feature>
<gene>
    <name evidence="5" type="ORF">SeLEV6574_g02221</name>
</gene>
<dbReference type="PANTHER" id="PTHR13199">
    <property type="entry name" value="GH03947P"/>
    <property type="match status" value="1"/>
</dbReference>
<dbReference type="InterPro" id="IPR051506">
    <property type="entry name" value="ATOS_Transcription_Regulators"/>
</dbReference>
<dbReference type="AlphaFoldDB" id="A0A507D9M9"/>
<sequence length="801" mass="88276">MSRGPEAYFHRALTHPAQTRTWYPDAPIHRPPMRSLDDMAALDSLLRNDEEGTHHQHQYGGRDARAALLNIMEFISKINQTVLRARVACLQTNLNGNVLDTVSLMTRLDFWRSGLPVNVDIFVSASRRLMERWIISFEHYNSDRVTSNDVTDLILLAQSLYSYVRLLPLQSALSEGNLRKSSLQYCVSTADGCILASSEDNGYETGSSGFDLSAKLKVYKFRSASTSYGKLHLSVVYDANLANFVKTVSPSPTKASTSGGQIEKKEDVASPTPKQSNQRSSNGGSPFPSPKLTRKVVALSHLKLEALKSKPFEMLPQVEPQSIPPAITQQGRRVSLTVTTPTVSPNSKAVPVPMPSLSVTRSSSPTDSDLDADGVSRNRHILQHESCQSDQSLRLEVDHLPHSSPNMSKSASDGSYNLMGNLQRRLSFGAINHGELFGSLVGSYEESILSGRMSTLPSKPITFIAQIGVVAFGKCKPSLQCPPHINVKFPAYFYEMYGDSAVATPYVGSIDLDAATLSPAEDSEHSSKTPGYRLPPRGQLQILIKNPSKATVKVFLVPYDLRDMPPATKTFLRQKSYAISYINNTPIDTTASTTSSKPAPSFNLFAPSSQTSPAHTSPVSTTSSNNSHLPPRMPASNVNHHGSVFNLIDKDKLRYAIHLQITSTPRKRLYLSKSVRVVFSPRQPESDEKLRVVCEGPENPKYLPLDSVTPVNEFKRRSHGLTNKLMAAGVSPSDFSVSPVRSSPWMMHSSNSSSIHSMHHHSSHHHLLYTQSHEPRSGDHMASWIEEDLQQSLWLPNSGTQ</sequence>
<feature type="domain" description="Atos-like conserved" evidence="4">
    <location>
        <begin position="440"/>
        <end position="507"/>
    </location>
</feature>
<dbReference type="VEuPathDB" id="FungiDB:SeMB42_g02397"/>
<feature type="compositionally biased region" description="Low complexity" evidence="3">
    <location>
        <begin position="589"/>
        <end position="601"/>
    </location>
</feature>
<dbReference type="Pfam" id="PF13889">
    <property type="entry name" value="Chromosome_seg"/>
    <property type="match status" value="1"/>
</dbReference>
<keyword evidence="2" id="KW-0072">Autophagy</keyword>
<organism evidence="5 6">
    <name type="scientific">Synchytrium endobioticum</name>
    <dbReference type="NCBI Taxonomy" id="286115"/>
    <lineage>
        <taxon>Eukaryota</taxon>
        <taxon>Fungi</taxon>
        <taxon>Fungi incertae sedis</taxon>
        <taxon>Chytridiomycota</taxon>
        <taxon>Chytridiomycota incertae sedis</taxon>
        <taxon>Chytridiomycetes</taxon>
        <taxon>Synchytriales</taxon>
        <taxon>Synchytriaceae</taxon>
        <taxon>Synchytrium</taxon>
    </lineage>
</organism>
<dbReference type="Proteomes" id="UP000320475">
    <property type="component" value="Unassembled WGS sequence"/>
</dbReference>
<dbReference type="Gene3D" id="3.30.900.10">
    <property type="entry name" value="HORMA domain"/>
    <property type="match status" value="1"/>
</dbReference>
<name>A0A507D9M9_9FUNG</name>
<protein>
    <recommendedName>
        <fullName evidence="2">Autophagy-related protein 13</fullName>
    </recommendedName>
</protein>
<dbReference type="SMART" id="SM01177">
    <property type="entry name" value="DUF4210"/>
    <property type="match status" value="1"/>
</dbReference>
<dbReference type="GO" id="GO:1990316">
    <property type="term" value="C:Atg1/ULK1 kinase complex"/>
    <property type="evidence" value="ECO:0007669"/>
    <property type="project" value="InterPro"/>
</dbReference>
<feature type="compositionally biased region" description="Polar residues" evidence="3">
    <location>
        <begin position="357"/>
        <end position="367"/>
    </location>
</feature>
<dbReference type="InterPro" id="IPR018731">
    <property type="entry name" value="Atg13_N"/>
</dbReference>
<evidence type="ECO:0000256" key="2">
    <source>
        <dbReference type="RuleBase" id="RU361214"/>
    </source>
</evidence>
<dbReference type="InterPro" id="IPR036570">
    <property type="entry name" value="HORMA_dom_sf"/>
</dbReference>
<reference evidence="5 6" key="1">
    <citation type="journal article" date="2019" name="Sci. Rep.">
        <title>Comparative genomics of chytrid fungi reveal insights into the obligate biotrophic and pathogenic lifestyle of Synchytrium endobioticum.</title>
        <authorList>
            <person name="van de Vossenberg B.T.L.H."/>
            <person name="Warris S."/>
            <person name="Nguyen H.D.T."/>
            <person name="van Gent-Pelzer M.P.E."/>
            <person name="Joly D.L."/>
            <person name="van de Geest H.C."/>
            <person name="Bonants P.J.M."/>
            <person name="Smith D.S."/>
            <person name="Levesque C.A."/>
            <person name="van der Lee T.A.J."/>
        </authorList>
    </citation>
    <scope>NUCLEOTIDE SEQUENCE [LARGE SCALE GENOMIC DNA]</scope>
    <source>
        <strain evidence="5 6">LEV6574</strain>
    </source>
</reference>
<evidence type="ECO:0000313" key="6">
    <source>
        <dbReference type="Proteomes" id="UP000320475"/>
    </source>
</evidence>
<dbReference type="OrthoDB" id="8625101at2759"/>
<dbReference type="PANTHER" id="PTHR13199:SF11">
    <property type="entry name" value="PROTEIN ATOSSA"/>
    <property type="match status" value="1"/>
</dbReference>
<dbReference type="Pfam" id="PF10033">
    <property type="entry name" value="ATG13"/>
    <property type="match status" value="1"/>
</dbReference>
<comment type="similarity">
    <text evidence="1 2">Belongs to the ATG13 family. Fungi subfamily.</text>
</comment>